<feature type="domain" description="E3 ubiquitin-protein ligase APD1-4 middle" evidence="7">
    <location>
        <begin position="266"/>
        <end position="371"/>
    </location>
</feature>
<feature type="region of interest" description="Disordered" evidence="4">
    <location>
        <begin position="1"/>
        <end position="63"/>
    </location>
</feature>
<dbReference type="Proteomes" id="UP000655225">
    <property type="component" value="Unassembled WGS sequence"/>
</dbReference>
<dbReference type="OrthoDB" id="3045089at2759"/>
<dbReference type="OMA" id="WFFASIT"/>
<evidence type="ECO:0000256" key="5">
    <source>
        <dbReference type="SAM" id="Phobius"/>
    </source>
</evidence>
<dbReference type="GO" id="GO:0009705">
    <property type="term" value="C:plant-type vacuole membrane"/>
    <property type="evidence" value="ECO:0007669"/>
    <property type="project" value="TreeGrafter"/>
</dbReference>
<keyword evidence="5" id="KW-1133">Transmembrane helix</keyword>
<feature type="domain" description="E3 ubiquitin-protein ligase APD1-4 N-terminal" evidence="6">
    <location>
        <begin position="204"/>
        <end position="241"/>
    </location>
</feature>
<dbReference type="InterPro" id="IPR032008">
    <property type="entry name" value="APD1-4_N"/>
</dbReference>
<keyword evidence="5" id="KW-0472">Membrane</keyword>
<dbReference type="InterPro" id="IPR013083">
    <property type="entry name" value="Znf_RING/FYVE/PHD"/>
</dbReference>
<gene>
    <name evidence="8" type="ORF">HHK36_018860</name>
</gene>
<dbReference type="GO" id="GO:0016567">
    <property type="term" value="P:protein ubiquitination"/>
    <property type="evidence" value="ECO:0007669"/>
    <property type="project" value="TreeGrafter"/>
</dbReference>
<evidence type="ECO:0000313" key="8">
    <source>
        <dbReference type="EMBL" id="KAF8394921.1"/>
    </source>
</evidence>
<keyword evidence="2" id="KW-0863">Zinc-finger</keyword>
<dbReference type="GO" id="GO:0005768">
    <property type="term" value="C:endosome"/>
    <property type="evidence" value="ECO:0007669"/>
    <property type="project" value="TreeGrafter"/>
</dbReference>
<evidence type="ECO:0000256" key="1">
    <source>
        <dbReference type="ARBA" id="ARBA00022723"/>
    </source>
</evidence>
<evidence type="ECO:0000259" key="7">
    <source>
        <dbReference type="Pfam" id="PF16041"/>
    </source>
</evidence>
<feature type="compositionally biased region" description="Polar residues" evidence="4">
    <location>
        <begin position="23"/>
        <end position="32"/>
    </location>
</feature>
<dbReference type="Pfam" id="PF16041">
    <property type="entry name" value="APD1-4_M"/>
    <property type="match status" value="1"/>
</dbReference>
<dbReference type="PANTHER" id="PTHR46858:SF5">
    <property type="entry name" value="E3 UBIQUITIN-PROTEIN LIGASE APD1-RELATED"/>
    <property type="match status" value="1"/>
</dbReference>
<feature type="compositionally biased region" description="Low complexity" evidence="4">
    <location>
        <begin position="33"/>
        <end position="45"/>
    </location>
</feature>
<dbReference type="AlphaFoldDB" id="A0A835D9H3"/>
<dbReference type="InterPro" id="IPR032010">
    <property type="entry name" value="APD1-4_M"/>
</dbReference>
<evidence type="ECO:0000256" key="3">
    <source>
        <dbReference type="ARBA" id="ARBA00022833"/>
    </source>
</evidence>
<dbReference type="GO" id="GO:0061630">
    <property type="term" value="F:ubiquitin protein ligase activity"/>
    <property type="evidence" value="ECO:0007669"/>
    <property type="project" value="TreeGrafter"/>
</dbReference>
<feature type="transmembrane region" description="Helical" evidence="5">
    <location>
        <begin position="88"/>
        <end position="109"/>
    </location>
</feature>
<sequence>MEEPVHSSPAPESSSSSSSSASINGGPSNAVTSPSSSSLPSSSQVQEEEHDHHQAQQQQQQTSVSYHVNISISDASTEIRDEAWSCPVVLVMFWFFASMTLILGFYGSVDLRLGPNCSRLLQANSLFVQYLKVQEVTDPNPGPILYGFYKPPPLDVETTWSETHNVSIPANVHKARPFPTNCSLFFAQSVSFIALHIVFFKVANEWIYFLNVGSQVEITYSVKSQSSSPISLVIAQDRESLIEWIDDPSYPNTTLSWNIIHGNGTIKQAIFKSSSYYVAVGNLNVEEVEVQLTFRIWAFVYNTTEAYYKCSLNHGLCGLKLFLMRANAAVLTSPGPEQGTPNDDWHVKLSYGPRWITYFVGSGGMTVLILLAFQIWNKYHSTRGDGIGFQVGEMGSERTPLLSRKDDDDLSSLGSSYDSVSHDEEDLEDWFAVGSLEGKPLKDGETNNNSPRLCAICFDAPRDCFFLPCGHCSACFTCGTR</sequence>
<dbReference type="GO" id="GO:0008270">
    <property type="term" value="F:zinc ion binding"/>
    <property type="evidence" value="ECO:0007669"/>
    <property type="project" value="UniProtKB-KW"/>
</dbReference>
<feature type="region of interest" description="Disordered" evidence="4">
    <location>
        <begin position="400"/>
        <end position="421"/>
    </location>
</feature>
<proteinExistence type="predicted"/>
<dbReference type="EMBL" id="JABCRI010000013">
    <property type="protein sequence ID" value="KAF8394921.1"/>
    <property type="molecule type" value="Genomic_DNA"/>
</dbReference>
<accession>A0A835D9H3</accession>
<feature type="compositionally biased region" description="Low complexity" evidence="4">
    <location>
        <begin position="7"/>
        <end position="22"/>
    </location>
</feature>
<feature type="domain" description="E3 ubiquitin-protein ligase APD1-4 N-terminal" evidence="6">
    <location>
        <begin position="142"/>
        <end position="175"/>
    </location>
</feature>
<name>A0A835D9H3_TETSI</name>
<dbReference type="PANTHER" id="PTHR46858">
    <property type="entry name" value="OS05G0521000 PROTEIN"/>
    <property type="match status" value="1"/>
</dbReference>
<reference evidence="8 9" key="1">
    <citation type="submission" date="2020-04" db="EMBL/GenBank/DDBJ databases">
        <title>Plant Genome Project.</title>
        <authorList>
            <person name="Zhang R.-G."/>
        </authorList>
    </citation>
    <scope>NUCLEOTIDE SEQUENCE [LARGE SCALE GENOMIC DNA]</scope>
    <source>
        <strain evidence="8">YNK0</strain>
        <tissue evidence="8">Leaf</tissue>
    </source>
</reference>
<dbReference type="Pfam" id="PF13920">
    <property type="entry name" value="zf-C3HC4_3"/>
    <property type="match status" value="1"/>
</dbReference>
<keyword evidence="1" id="KW-0479">Metal-binding</keyword>
<evidence type="ECO:0000313" key="9">
    <source>
        <dbReference type="Proteomes" id="UP000655225"/>
    </source>
</evidence>
<dbReference type="Pfam" id="PF16040">
    <property type="entry name" value="APD1-4_N"/>
    <property type="match status" value="2"/>
</dbReference>
<comment type="caution">
    <text evidence="8">The sequence shown here is derived from an EMBL/GenBank/DDBJ whole genome shotgun (WGS) entry which is preliminary data.</text>
</comment>
<evidence type="ECO:0000256" key="4">
    <source>
        <dbReference type="SAM" id="MobiDB-lite"/>
    </source>
</evidence>
<protein>
    <submittedName>
        <fullName evidence="8">Uncharacterized protein</fullName>
    </submittedName>
</protein>
<feature type="transmembrane region" description="Helical" evidence="5">
    <location>
        <begin position="355"/>
        <end position="373"/>
    </location>
</feature>
<keyword evidence="9" id="KW-1185">Reference proteome</keyword>
<evidence type="ECO:0000256" key="2">
    <source>
        <dbReference type="ARBA" id="ARBA00022771"/>
    </source>
</evidence>
<dbReference type="Gene3D" id="3.30.40.10">
    <property type="entry name" value="Zinc/RING finger domain, C3HC4 (zinc finger)"/>
    <property type="match status" value="1"/>
</dbReference>
<organism evidence="8 9">
    <name type="scientific">Tetracentron sinense</name>
    <name type="common">Spur-leaf</name>
    <dbReference type="NCBI Taxonomy" id="13715"/>
    <lineage>
        <taxon>Eukaryota</taxon>
        <taxon>Viridiplantae</taxon>
        <taxon>Streptophyta</taxon>
        <taxon>Embryophyta</taxon>
        <taxon>Tracheophyta</taxon>
        <taxon>Spermatophyta</taxon>
        <taxon>Magnoliopsida</taxon>
        <taxon>Trochodendrales</taxon>
        <taxon>Trochodendraceae</taxon>
        <taxon>Tetracentron</taxon>
    </lineage>
</organism>
<keyword evidence="5" id="KW-0812">Transmembrane</keyword>
<keyword evidence="3" id="KW-0862">Zinc</keyword>
<evidence type="ECO:0000259" key="6">
    <source>
        <dbReference type="Pfam" id="PF16040"/>
    </source>
</evidence>